<organism evidence="2 3">
    <name type="scientific">Natronorubrum texcoconense</name>
    <dbReference type="NCBI Taxonomy" id="1095776"/>
    <lineage>
        <taxon>Archaea</taxon>
        <taxon>Methanobacteriati</taxon>
        <taxon>Methanobacteriota</taxon>
        <taxon>Stenosarchaea group</taxon>
        <taxon>Halobacteria</taxon>
        <taxon>Halobacteriales</taxon>
        <taxon>Natrialbaceae</taxon>
        <taxon>Natronorubrum</taxon>
    </lineage>
</organism>
<feature type="domain" description="HVO-0234-like beta-propeller" evidence="1">
    <location>
        <begin position="3"/>
        <end position="298"/>
    </location>
</feature>
<reference evidence="3" key="1">
    <citation type="submission" date="2016-10" db="EMBL/GenBank/DDBJ databases">
        <authorList>
            <person name="Varghese N."/>
            <person name="Submissions S."/>
        </authorList>
    </citation>
    <scope>NUCLEOTIDE SEQUENCE [LARGE SCALE GENOMIC DNA]</scope>
    <source>
        <strain evidence="3">B4,CECT 8067,JCM 17497</strain>
    </source>
</reference>
<dbReference type="Pfam" id="PF23366">
    <property type="entry name" value="Beta-prop_HVO_0234"/>
    <property type="match status" value="1"/>
</dbReference>
<gene>
    <name evidence="2" type="ORF">SAMN04515672_0019</name>
</gene>
<proteinExistence type="predicted"/>
<dbReference type="InterPro" id="IPR056505">
    <property type="entry name" value="Beta-prop_HVO_0234"/>
</dbReference>
<accession>A0A1G9GUN8</accession>
<dbReference type="AlphaFoldDB" id="A0A1G9GUN8"/>
<dbReference type="OrthoDB" id="213812at2157"/>
<keyword evidence="3" id="KW-1185">Reference proteome</keyword>
<evidence type="ECO:0000259" key="1">
    <source>
        <dbReference type="Pfam" id="PF23366"/>
    </source>
</evidence>
<evidence type="ECO:0000313" key="3">
    <source>
        <dbReference type="Proteomes" id="UP000198882"/>
    </source>
</evidence>
<protein>
    <recommendedName>
        <fullName evidence="1">HVO-0234-like beta-propeller domain-containing protein</fullName>
    </recommendedName>
</protein>
<dbReference type="Proteomes" id="UP000198882">
    <property type="component" value="Unassembled WGS sequence"/>
</dbReference>
<dbReference type="STRING" id="1095776.SAMN04515672_0019"/>
<evidence type="ECO:0000313" key="2">
    <source>
        <dbReference type="EMBL" id="SDL04430.1"/>
    </source>
</evidence>
<dbReference type="EMBL" id="FNFE01000010">
    <property type="protein sequence ID" value="SDL04430.1"/>
    <property type="molecule type" value="Genomic_DNA"/>
</dbReference>
<dbReference type="RefSeq" id="WP_090312192.1">
    <property type="nucleotide sequence ID" value="NZ_FNFE01000010.1"/>
</dbReference>
<sequence length="302" mass="31543">MDAIEEKRVYGGREGALEVYVASAIGVVRVRVAGDTVGEFGLCDRTPARDIAATGETVAIATDEDVQVLGLERGDREARAAEADANESEETFVDTGFGPAVAVGTHGSDLIAASPDGDVARLSGGADANSDPREWEFLEHNGVATVRAIDGDLVGTDSGVYRVHEGELDHAGLSDVRDVSAAGVPLAATADGLYKLGNGWMEALEGSFETVAADPHTDPGRLTRAHAVSGDAVYAYGADAETWREYDRSRRSIVGIGYGETVYAVTERGTFLSATPDDSGGPWRSQTIGVGDVTGLAVPRDE</sequence>
<name>A0A1G9GUN8_9EURY</name>